<protein>
    <recommendedName>
        <fullName evidence="1">Transposase IS66 central domain-containing protein</fullName>
    </recommendedName>
</protein>
<evidence type="ECO:0000313" key="3">
    <source>
        <dbReference type="Proteomes" id="UP000070344"/>
    </source>
</evidence>
<dbReference type="InterPro" id="IPR004291">
    <property type="entry name" value="Transposase_IS66_central"/>
</dbReference>
<gene>
    <name evidence="2" type="ORF">AKJ41_04235</name>
</gene>
<feature type="domain" description="Transposase IS66 central" evidence="1">
    <location>
        <begin position="3"/>
        <end position="51"/>
    </location>
</feature>
<evidence type="ECO:0000259" key="1">
    <source>
        <dbReference type="Pfam" id="PF03050"/>
    </source>
</evidence>
<accession>A0A133V1F5</accession>
<dbReference type="Pfam" id="PF03050">
    <property type="entry name" value="DDE_Tnp_IS66"/>
    <property type="match status" value="1"/>
</dbReference>
<name>A0A133V1F5_9EURY</name>
<dbReference type="Proteomes" id="UP000070344">
    <property type="component" value="Unassembled WGS sequence"/>
</dbReference>
<keyword evidence="3" id="KW-1185">Reference proteome</keyword>
<sequence length="62" mass="7159">MKEVLGKNFDGTIVSDGLSSYATYVKNISQKANLQRCWTHLLREAEDRADKIEVFWKPESLK</sequence>
<proteinExistence type="predicted"/>
<dbReference type="AlphaFoldDB" id="A0A133V1F5"/>
<reference evidence="2 3" key="1">
    <citation type="journal article" date="2016" name="Sci. Rep.">
        <title>Metabolic traits of an uncultured archaeal lineage -MSBL1- from brine pools of the Red Sea.</title>
        <authorList>
            <person name="Mwirichia R."/>
            <person name="Alam I."/>
            <person name="Rashid M."/>
            <person name="Vinu M."/>
            <person name="Ba-Alawi W."/>
            <person name="Anthony Kamau A."/>
            <person name="Kamanda Ngugi D."/>
            <person name="Goker M."/>
            <person name="Klenk H.P."/>
            <person name="Bajic V."/>
            <person name="Stingl U."/>
        </authorList>
    </citation>
    <scope>NUCLEOTIDE SEQUENCE [LARGE SCALE GENOMIC DNA]</scope>
    <source>
        <strain evidence="2">SCGC-AAA259O05</strain>
    </source>
</reference>
<organism evidence="2 3">
    <name type="scientific">candidate division MSBL1 archaeon SCGC-AAA259O05</name>
    <dbReference type="NCBI Taxonomy" id="1698271"/>
    <lineage>
        <taxon>Archaea</taxon>
        <taxon>Methanobacteriati</taxon>
        <taxon>Methanobacteriota</taxon>
        <taxon>candidate division MSBL1</taxon>
    </lineage>
</organism>
<dbReference type="EMBL" id="LHXV01000053">
    <property type="protein sequence ID" value="KXB00251.1"/>
    <property type="molecule type" value="Genomic_DNA"/>
</dbReference>
<comment type="caution">
    <text evidence="2">The sequence shown here is derived from an EMBL/GenBank/DDBJ whole genome shotgun (WGS) entry which is preliminary data.</text>
</comment>
<evidence type="ECO:0000313" key="2">
    <source>
        <dbReference type="EMBL" id="KXB00251.1"/>
    </source>
</evidence>